<reference evidence="6" key="1">
    <citation type="submission" date="2007-07" db="EMBL/GenBank/DDBJ databases">
        <title>PCAP assembly of the Caenorhabditis remanei genome.</title>
        <authorList>
            <consortium name="The Caenorhabditis remanei Sequencing Consortium"/>
            <person name="Wilson R.K."/>
        </authorList>
    </citation>
    <scope>NUCLEOTIDE SEQUENCE [LARGE SCALE GENOMIC DNA]</scope>
    <source>
        <strain evidence="6">PB4641</strain>
    </source>
</reference>
<dbReference type="GO" id="GO:0005737">
    <property type="term" value="C:cytoplasm"/>
    <property type="evidence" value="ECO:0007669"/>
    <property type="project" value="TreeGrafter"/>
</dbReference>
<dbReference type="PANTHER" id="PTHR23176:SF0">
    <property type="entry name" value="RHO GTPASE ACTIVATING PROTEIN AT 19D, ISOFORM D"/>
    <property type="match status" value="1"/>
</dbReference>
<feature type="transmembrane region" description="Helical" evidence="3">
    <location>
        <begin position="667"/>
        <end position="686"/>
    </location>
</feature>
<feature type="region of interest" description="Disordered" evidence="2">
    <location>
        <begin position="1"/>
        <end position="254"/>
    </location>
</feature>
<feature type="transmembrane region" description="Helical" evidence="3">
    <location>
        <begin position="792"/>
        <end position="811"/>
    </location>
</feature>
<feature type="compositionally biased region" description="Low complexity" evidence="2">
    <location>
        <begin position="13"/>
        <end position="80"/>
    </location>
</feature>
<feature type="transmembrane region" description="Helical" evidence="3">
    <location>
        <begin position="541"/>
        <end position="561"/>
    </location>
</feature>
<dbReference type="PANTHER" id="PTHR23176">
    <property type="entry name" value="RHO/RAC/CDC GTPASE-ACTIVATING PROTEIN"/>
    <property type="match status" value="1"/>
</dbReference>
<keyword evidence="1" id="KW-0343">GTPase activation</keyword>
<keyword evidence="3" id="KW-0812">Transmembrane</keyword>
<dbReference type="AlphaFoldDB" id="E3LX42"/>
<proteinExistence type="predicted"/>
<dbReference type="Proteomes" id="UP000008281">
    <property type="component" value="Unassembled WGS sequence"/>
</dbReference>
<protein>
    <recommendedName>
        <fullName evidence="4 5">EGF-like domain-containing protein</fullName>
    </recommendedName>
</protein>
<evidence type="ECO:0000313" key="7">
    <source>
        <dbReference type="Proteomes" id="UP000008281"/>
    </source>
</evidence>
<name>E3LX42_CAERE</name>
<dbReference type="OMA" id="WRETFHE"/>
<keyword evidence="7" id="KW-1185">Reference proteome</keyword>
<evidence type="ECO:0000256" key="1">
    <source>
        <dbReference type="ARBA" id="ARBA00022468"/>
    </source>
</evidence>
<feature type="transmembrane region" description="Helical" evidence="3">
    <location>
        <begin position="766"/>
        <end position="786"/>
    </location>
</feature>
<accession>E3LX42</accession>
<dbReference type="InParanoid" id="E3LX42"/>
<sequence length="1070" mass="119801">METTQPISSAENSAVTTPSATSESSAATESTKTFSTTSGSTTGKTTSTTSTPTSVKPAPSSSTSTSADSSAATSSVKTTSIPKSPETTGTSQSTKTTSSAPSSRAPYSQKTTSKDVSSTTTENLKTSSSYPATTSTTSKQSSSSTTTKQELTKSSTTRSSPTPTGSTPIAPKSTSSSPPTNSVKPATTSKSSSSSSTTRPSSSSSSPSTPTSSQSSTSTRTSSSVKPSQTSSTHSTSPRSTASTTEDPRCRQQCPNGYLIGTKYSYLLYRGSSRINSYQAALSECKTVDRRTLASFDKIENNADIQMIQQSAALKNIDWIYVNGLGGRAERFMKAASVYSIYNQTVVGTPIIKTVGISKTAENISALCVLPQYCNQNECNIGRLFMAYGYFENFRHSTDLIRPQQTATVTCIYGNQKFATVTCNNLGAIYPSPSLIDCEEKKYMRLEDTTNQTVANCGMCYLRGTEDCKVVDEKKKTFRCICNKDYYMRNCWKMFNPCNATVCGPNPKCGFNGTAMFCTCGWGWTGERCDRLLKEKYKGNLGYSTTVGATITLGGLLFRILKVCIIGITLSEQEDDPQDTHQRFRSYLMAAAGIIMTLFSNPTVFGIDQPTCRFYFIALHFCYIMAMCQWVWEGFNVNQVIRFVHANEWERDWYGNRPLGVRLAPRMIGTTFVVSSFLLITFQAGWYRLAAEWTCVGVVCQETVNIWFPIFFGVCILGITGLGIYEWSFLIERRRPLLGYMIKFKIERELGHVIGRRIKKCRDNDFMALMGLVLLIIQWLSVIFSSDRRDDPMWGVITVVTAGIYSAFCAFQEIMTCPEVRVLLLENYDNSIFQDKAKLVELLQRFAPDFFAPTYNETTMWSIFEVRQMFKLPKEEREAAMEGYLTMNEQLYLHHRWNLRLNHFLGEELVSVEPDDKINEALIKVYLEEMRRIEDNNGTDEEKRSVQQAFTEYYDSIPYKVTPDAGELEGRLELVTLATEDPKFGIRLAKFFIVPEFHTFQPEVPAPGQPYERWRETFHERRLYQNLEKRVFYLEIFQDIYLITRQAAHEQATFINSAILFSVYGNNVTR</sequence>
<evidence type="ECO:0000256" key="2">
    <source>
        <dbReference type="SAM" id="MobiDB-lite"/>
    </source>
</evidence>
<dbReference type="GO" id="GO:0005096">
    <property type="term" value="F:GTPase activator activity"/>
    <property type="evidence" value="ECO:0007669"/>
    <property type="project" value="UniProtKB-KW"/>
</dbReference>
<evidence type="ECO:0000256" key="3">
    <source>
        <dbReference type="SAM" id="Phobius"/>
    </source>
</evidence>
<keyword evidence="3" id="KW-0472">Membrane</keyword>
<gene>
    <name evidence="6" type="ORF">CRE_02811</name>
</gene>
<dbReference type="EMBL" id="DS268417">
    <property type="protein sequence ID" value="EFO83504.1"/>
    <property type="molecule type" value="Genomic_DNA"/>
</dbReference>
<evidence type="ECO:0000259" key="5">
    <source>
        <dbReference type="PROSITE" id="PS01186"/>
    </source>
</evidence>
<dbReference type="eggNOG" id="ENOG502SEXN">
    <property type="taxonomic scope" value="Eukaryota"/>
</dbReference>
<organism evidence="7">
    <name type="scientific">Caenorhabditis remanei</name>
    <name type="common">Caenorhabditis vulgaris</name>
    <dbReference type="NCBI Taxonomy" id="31234"/>
    <lineage>
        <taxon>Eukaryota</taxon>
        <taxon>Metazoa</taxon>
        <taxon>Ecdysozoa</taxon>
        <taxon>Nematoda</taxon>
        <taxon>Chromadorea</taxon>
        <taxon>Rhabditida</taxon>
        <taxon>Rhabditina</taxon>
        <taxon>Rhabditomorpha</taxon>
        <taxon>Rhabditoidea</taxon>
        <taxon>Rhabditidae</taxon>
        <taxon>Peloderinae</taxon>
        <taxon>Caenorhabditis</taxon>
    </lineage>
</organism>
<keyword evidence="3" id="KW-1133">Transmembrane helix</keyword>
<feature type="compositionally biased region" description="Low complexity" evidence="2">
    <location>
        <begin position="87"/>
        <end position="245"/>
    </location>
</feature>
<dbReference type="HOGENOM" id="CLU_004352_1_0_1"/>
<dbReference type="InterPro" id="IPR000742">
    <property type="entry name" value="EGF"/>
</dbReference>
<evidence type="ECO:0000259" key="4">
    <source>
        <dbReference type="PROSITE" id="PS00022"/>
    </source>
</evidence>
<evidence type="ECO:0000313" key="6">
    <source>
        <dbReference type="EMBL" id="EFO83504.1"/>
    </source>
</evidence>
<dbReference type="Gene3D" id="2.10.25.10">
    <property type="entry name" value="Laminin"/>
    <property type="match status" value="1"/>
</dbReference>
<feature type="transmembrane region" description="Helical" evidence="3">
    <location>
        <begin position="706"/>
        <end position="725"/>
    </location>
</feature>
<feature type="compositionally biased region" description="Polar residues" evidence="2">
    <location>
        <begin position="1"/>
        <end position="12"/>
    </location>
</feature>
<dbReference type="OrthoDB" id="5845450at2759"/>
<dbReference type="PROSITE" id="PS01186">
    <property type="entry name" value="EGF_2"/>
    <property type="match status" value="1"/>
</dbReference>
<feature type="transmembrane region" description="Helical" evidence="3">
    <location>
        <begin position="587"/>
        <end position="607"/>
    </location>
</feature>
<feature type="domain" description="EGF-like" evidence="4 5">
    <location>
        <begin position="518"/>
        <end position="529"/>
    </location>
</feature>
<dbReference type="FunCoup" id="E3LX42">
    <property type="interactions" value="201"/>
</dbReference>
<dbReference type="PROSITE" id="PS00022">
    <property type="entry name" value="EGF_1"/>
    <property type="match status" value="1"/>
</dbReference>
<feature type="transmembrane region" description="Helical" evidence="3">
    <location>
        <begin position="613"/>
        <end position="632"/>
    </location>
</feature>
<dbReference type="InterPro" id="IPR050729">
    <property type="entry name" value="Rho-GAP"/>
</dbReference>